<reference evidence="2 3" key="1">
    <citation type="submission" date="2015-04" db="EMBL/GenBank/DDBJ databases">
        <title>Genome sequence of Ceratocystis platani, a major pathogen of plane trees.</title>
        <authorList>
            <person name="Belbahri L."/>
        </authorList>
    </citation>
    <scope>NUCLEOTIDE SEQUENCE [LARGE SCALE GENOMIC DNA]</scope>
    <source>
        <strain evidence="2 3">CFO</strain>
    </source>
</reference>
<dbReference type="GO" id="GO:0006355">
    <property type="term" value="P:regulation of DNA-templated transcription"/>
    <property type="evidence" value="ECO:0007669"/>
    <property type="project" value="TreeGrafter"/>
</dbReference>
<name>A0A0F8B6Q3_CERFI</name>
<organism evidence="2 3">
    <name type="scientific">Ceratocystis fimbriata f. sp. platani</name>
    <dbReference type="NCBI Taxonomy" id="88771"/>
    <lineage>
        <taxon>Eukaryota</taxon>
        <taxon>Fungi</taxon>
        <taxon>Dikarya</taxon>
        <taxon>Ascomycota</taxon>
        <taxon>Pezizomycotina</taxon>
        <taxon>Sordariomycetes</taxon>
        <taxon>Hypocreomycetidae</taxon>
        <taxon>Microascales</taxon>
        <taxon>Ceratocystidaceae</taxon>
        <taxon>Ceratocystis</taxon>
    </lineage>
</organism>
<accession>A0A0F8B6Q3</accession>
<dbReference type="Gene3D" id="3.90.1140.10">
    <property type="entry name" value="Cyclic phosphodiesterase"/>
    <property type="match status" value="1"/>
</dbReference>
<dbReference type="GO" id="GO:0006307">
    <property type="term" value="P:DNA alkylation repair"/>
    <property type="evidence" value="ECO:0007669"/>
    <property type="project" value="InterPro"/>
</dbReference>
<dbReference type="InterPro" id="IPR019510">
    <property type="entry name" value="AKAP7-like_phosphoesterase"/>
</dbReference>
<dbReference type="Proteomes" id="UP000034841">
    <property type="component" value="Unassembled WGS sequence"/>
</dbReference>
<gene>
    <name evidence="2" type="ORF">CFO_g1164</name>
</gene>
<dbReference type="AlphaFoldDB" id="A0A0F8B6Q3"/>
<proteinExistence type="predicted"/>
<evidence type="ECO:0000313" key="2">
    <source>
        <dbReference type="EMBL" id="KKF96495.1"/>
    </source>
</evidence>
<dbReference type="EMBL" id="LBBL01000041">
    <property type="protein sequence ID" value="KKF96495.1"/>
    <property type="molecule type" value="Genomic_DNA"/>
</dbReference>
<keyword evidence="3" id="KW-1185">Reference proteome</keyword>
<dbReference type="Pfam" id="PF10469">
    <property type="entry name" value="AKAP7_NLS"/>
    <property type="match status" value="1"/>
</dbReference>
<evidence type="ECO:0000259" key="1">
    <source>
        <dbReference type="Pfam" id="PF10469"/>
    </source>
</evidence>
<evidence type="ECO:0000313" key="3">
    <source>
        <dbReference type="Proteomes" id="UP000034841"/>
    </source>
</evidence>
<comment type="caution">
    <text evidence="2">The sequence shown here is derived from an EMBL/GenBank/DDBJ whole genome shotgun (WGS) entry which is preliminary data.</text>
</comment>
<dbReference type="GO" id="GO:0005634">
    <property type="term" value="C:nucleus"/>
    <property type="evidence" value="ECO:0007669"/>
    <property type="project" value="TreeGrafter"/>
</dbReference>
<dbReference type="OrthoDB" id="5328813at2759"/>
<feature type="domain" description="A-kinase anchor protein 7-like phosphoesterase" evidence="1">
    <location>
        <begin position="12"/>
        <end position="233"/>
    </location>
</feature>
<dbReference type="PANTHER" id="PTHR13360:SF1">
    <property type="entry name" value="ACTIVATING SIGNAL COINTEGRATOR 1 COMPLEX SUBUNIT 1"/>
    <property type="match status" value="1"/>
</dbReference>
<dbReference type="InterPro" id="IPR009210">
    <property type="entry name" value="ASCC1"/>
</dbReference>
<protein>
    <recommendedName>
        <fullName evidence="1">A-kinase anchor protein 7-like phosphoesterase domain-containing protein</fullName>
    </recommendedName>
</protein>
<dbReference type="PANTHER" id="PTHR13360">
    <property type="entry name" value="ACTIVATING SIGNAL COINTEGRATOR 1 COMPLEX SUBUNIT 1"/>
    <property type="match status" value="1"/>
</dbReference>
<sequence>MAHRAAPPRLRPTHFLCIPLVTPTSRPQLQRSLDTFRQHVTATPALGVPLDAIRPLGTLHLTLGVMDLKTDANTLGHACEVLSGLRPRALLAAAHAELHGSPTPVAEGDGSPPPLVVSLTDLKPMHAVTSTSVLYAQPTDPHGVLQLFCLKIRQAFVDAGLMVLGSQPELRLHATVVNTVYMPGQSRGHGSQRNRSKRISLDARQAVESFGGFRWASHVPVEAIAICRMGARAVDGVDGEAYTVEKEIPC</sequence>